<evidence type="ECO:0000313" key="2">
    <source>
        <dbReference type="Proteomes" id="UP000805193"/>
    </source>
</evidence>
<protein>
    <submittedName>
        <fullName evidence="1">Uncharacterized protein</fullName>
    </submittedName>
</protein>
<proteinExistence type="predicted"/>
<organism evidence="1 2">
    <name type="scientific">Ixodes persulcatus</name>
    <name type="common">Taiga tick</name>
    <dbReference type="NCBI Taxonomy" id="34615"/>
    <lineage>
        <taxon>Eukaryota</taxon>
        <taxon>Metazoa</taxon>
        <taxon>Ecdysozoa</taxon>
        <taxon>Arthropoda</taxon>
        <taxon>Chelicerata</taxon>
        <taxon>Arachnida</taxon>
        <taxon>Acari</taxon>
        <taxon>Parasitiformes</taxon>
        <taxon>Ixodida</taxon>
        <taxon>Ixodoidea</taxon>
        <taxon>Ixodidae</taxon>
        <taxon>Ixodinae</taxon>
        <taxon>Ixodes</taxon>
    </lineage>
</organism>
<sequence>MRGTHDASEHCGRGACRPVLSGSPTFPGGFRAVDAGPPRWINRGENVRSGEKRRPPAFQTRPVTLPADVEMERGPHWFLQRHGGIFVASPLAPAYITDPVDGALGARMTPGQSTPPTSERSEQRHDPRRLRGEARRGQYFLTVLARRQEQRYQDINGSTSTTTAGHTNVQSALVEGRNHPGKFPEGCDLWNRWGEFRVGTLGGSCRDALRLVLLDATRETPRLDERPLFVSRRKRGRAPDRGGSPSWSPPDTGDERAGETATTPTAESKLWPLLRQSNDGLGCHVTVLRG</sequence>
<reference evidence="1 2" key="1">
    <citation type="journal article" date="2020" name="Cell">
        <title>Large-Scale Comparative Analyses of Tick Genomes Elucidate Their Genetic Diversity and Vector Capacities.</title>
        <authorList>
            <consortium name="Tick Genome and Microbiome Consortium (TIGMIC)"/>
            <person name="Jia N."/>
            <person name="Wang J."/>
            <person name="Shi W."/>
            <person name="Du L."/>
            <person name="Sun Y."/>
            <person name="Zhan W."/>
            <person name="Jiang J.F."/>
            <person name="Wang Q."/>
            <person name="Zhang B."/>
            <person name="Ji P."/>
            <person name="Bell-Sakyi L."/>
            <person name="Cui X.M."/>
            <person name="Yuan T.T."/>
            <person name="Jiang B.G."/>
            <person name="Yang W.F."/>
            <person name="Lam T.T."/>
            <person name="Chang Q.C."/>
            <person name="Ding S.J."/>
            <person name="Wang X.J."/>
            <person name="Zhu J.G."/>
            <person name="Ruan X.D."/>
            <person name="Zhao L."/>
            <person name="Wei J.T."/>
            <person name="Ye R.Z."/>
            <person name="Que T.C."/>
            <person name="Du C.H."/>
            <person name="Zhou Y.H."/>
            <person name="Cheng J.X."/>
            <person name="Dai P.F."/>
            <person name="Guo W.B."/>
            <person name="Han X.H."/>
            <person name="Huang E.J."/>
            <person name="Li L.F."/>
            <person name="Wei W."/>
            <person name="Gao Y.C."/>
            <person name="Liu J.Z."/>
            <person name="Shao H.Z."/>
            <person name="Wang X."/>
            <person name="Wang C.C."/>
            <person name="Yang T.C."/>
            <person name="Huo Q.B."/>
            <person name="Li W."/>
            <person name="Chen H.Y."/>
            <person name="Chen S.E."/>
            <person name="Zhou L.G."/>
            <person name="Ni X.B."/>
            <person name="Tian J.H."/>
            <person name="Sheng Y."/>
            <person name="Liu T."/>
            <person name="Pan Y.S."/>
            <person name="Xia L.Y."/>
            <person name="Li J."/>
            <person name="Zhao F."/>
            <person name="Cao W.C."/>
        </authorList>
    </citation>
    <scope>NUCLEOTIDE SEQUENCE [LARGE SCALE GENOMIC DNA]</scope>
    <source>
        <strain evidence="1">Iper-2018</strain>
    </source>
</reference>
<name>A0AC60QEE7_IXOPE</name>
<dbReference type="Proteomes" id="UP000805193">
    <property type="component" value="Unassembled WGS sequence"/>
</dbReference>
<comment type="caution">
    <text evidence="1">The sequence shown here is derived from an EMBL/GenBank/DDBJ whole genome shotgun (WGS) entry which is preliminary data.</text>
</comment>
<gene>
    <name evidence="1" type="ORF">HPB47_020888</name>
</gene>
<accession>A0AC60QEE7</accession>
<evidence type="ECO:0000313" key="1">
    <source>
        <dbReference type="EMBL" id="KAG0432392.1"/>
    </source>
</evidence>
<keyword evidence="2" id="KW-1185">Reference proteome</keyword>
<dbReference type="EMBL" id="JABSTQ010009157">
    <property type="protein sequence ID" value="KAG0432392.1"/>
    <property type="molecule type" value="Genomic_DNA"/>
</dbReference>